<proteinExistence type="predicted"/>
<evidence type="ECO:0000313" key="1">
    <source>
        <dbReference type="EMBL" id="CAH6721210.1"/>
    </source>
</evidence>
<protein>
    <submittedName>
        <fullName evidence="1">M7GpppN-mRNA hydrolase</fullName>
    </submittedName>
</protein>
<gene>
    <name evidence="1" type="ORF">CLIB1444_05S06018</name>
</gene>
<sequence>MSLQLRDGLANKSLDHILEDLLVRFVVNVPNEDLSSVERVLFQVEEAQWFYTDFLKQQYPGLPGLKMKSFSAKMLEKCPLIWKWGNPSEAVSIFGKYKSSIPVRGIALFNSDVSKILLVKGYESNHWSFPRGKISKDEEDLDCAVREVEEETGFNARDLINEDDYIERTIHGKNYKIYLVKGVPEDFNFVPHVRNEIEKLEWFDVKSLQKKVKFNQNNFFIIPAVIKPMMKWIQQTKGLNEIELMKEAEVRLKNLLGVGKVIEPITTQTVDNDAGRELLDILQGISTTEDDKDVETEEEEVEKEIKTVSIPQSMAAPYAHLMSNNLPQQLEMNPMFNIQPRQPPATFPLQSSHPAQPSNLPQPGQMITPHPNSFEKPGTLINSKELLSVLTSKSKHSKELSLEDEARKKEDSLRNKAKANELMKLFKRTDSSATDLSTDTETEKTDGEELKPGKVTLLKKSDNPLLDMLRKSTPERTPSPAANDLLGLLRRPSPRESPKPPKETPIESPKVDSRNELLGMLHRDKPKAANELMDLLKSPKESKASGGSSASKDLLGLLKPKVPEDKAPEVKVPEATVPEAITEPKAPEGVTVPEPSQTPEPTKPIGADLLGLLHRNPSESTPKVTQPIAEPAPAPAPAAETDEFEDFEDFEDFDALNDEIHATTHDFYTPEPEPQPEQVTPQTNYEYNTNPYPTTSSYDSIPYHNGTYPQQYTPEPSKGNVRILKPGESLKDGHGNDLLSLLQPRNKTATPQPLQSPSDSLNAIYGSPHQPTLNSPPVPQAPRNSNASAALLGLLNKPKETPQSSPSNAANDLLSLLKRPSNS</sequence>
<dbReference type="Proteomes" id="UP001152531">
    <property type="component" value="Unassembled WGS sequence"/>
</dbReference>
<name>A0ACA9Y872_9ASCO</name>
<comment type="caution">
    <text evidence="1">The sequence shown here is derived from an EMBL/GenBank/DDBJ whole genome shotgun (WGS) entry which is preliminary data.</text>
</comment>
<keyword evidence="1" id="KW-0378">Hydrolase</keyword>
<reference evidence="1" key="1">
    <citation type="submission" date="2022-06" db="EMBL/GenBank/DDBJ databases">
        <authorList>
            <person name="Legras J.-L."/>
            <person name="Devillers H."/>
            <person name="Grondin C."/>
        </authorList>
    </citation>
    <scope>NUCLEOTIDE SEQUENCE</scope>
    <source>
        <strain evidence="1">CLIB 1444</strain>
    </source>
</reference>
<keyword evidence="2" id="KW-1185">Reference proteome</keyword>
<evidence type="ECO:0000313" key="2">
    <source>
        <dbReference type="Proteomes" id="UP001152531"/>
    </source>
</evidence>
<dbReference type="EMBL" id="CALSDN010000005">
    <property type="protein sequence ID" value="CAH6721210.1"/>
    <property type="molecule type" value="Genomic_DNA"/>
</dbReference>
<accession>A0ACA9Y872</accession>
<organism evidence="1 2">
    <name type="scientific">[Candida] jaroonii</name>
    <dbReference type="NCBI Taxonomy" id="467808"/>
    <lineage>
        <taxon>Eukaryota</taxon>
        <taxon>Fungi</taxon>
        <taxon>Dikarya</taxon>
        <taxon>Ascomycota</taxon>
        <taxon>Saccharomycotina</taxon>
        <taxon>Pichiomycetes</taxon>
        <taxon>Debaryomycetaceae</taxon>
        <taxon>Yamadazyma</taxon>
    </lineage>
</organism>